<accession>A0AAW1REC9</accession>
<dbReference type="PROSITE" id="PS51318">
    <property type="entry name" value="TAT"/>
    <property type="match status" value="1"/>
</dbReference>
<keyword evidence="3" id="KW-1185">Reference proteome</keyword>
<dbReference type="InterPro" id="IPR016123">
    <property type="entry name" value="Mog1/PsbP_a/b/a-sand"/>
</dbReference>
<feature type="domain" description="PsbP C-terminal" evidence="1">
    <location>
        <begin position="80"/>
        <end position="241"/>
    </location>
</feature>
<dbReference type="PANTHER" id="PTHR31407">
    <property type="match status" value="1"/>
</dbReference>
<evidence type="ECO:0000313" key="2">
    <source>
        <dbReference type="EMBL" id="KAK9832104.1"/>
    </source>
</evidence>
<dbReference type="InterPro" id="IPR002683">
    <property type="entry name" value="PsbP_C"/>
</dbReference>
<comment type="caution">
    <text evidence="2">The sequence shown here is derived from an EMBL/GenBank/DDBJ whole genome shotgun (WGS) entry which is preliminary data.</text>
</comment>
<evidence type="ECO:0000259" key="1">
    <source>
        <dbReference type="Pfam" id="PF01789"/>
    </source>
</evidence>
<dbReference type="Gene3D" id="3.40.1000.10">
    <property type="entry name" value="Mog1/PsbP, alpha/beta/alpha sandwich"/>
    <property type="match status" value="1"/>
</dbReference>
<dbReference type="AlphaFoldDB" id="A0AAW1REC9"/>
<proteinExistence type="predicted"/>
<dbReference type="GO" id="GO:0005509">
    <property type="term" value="F:calcium ion binding"/>
    <property type="evidence" value="ECO:0007669"/>
    <property type="project" value="InterPro"/>
</dbReference>
<dbReference type="SUPFAM" id="SSF55724">
    <property type="entry name" value="Mog1p/PsbP-like"/>
    <property type="match status" value="1"/>
</dbReference>
<gene>
    <name evidence="2" type="ORF">WJX81_007290</name>
</gene>
<dbReference type="GO" id="GO:0009654">
    <property type="term" value="C:photosystem II oxygen evolving complex"/>
    <property type="evidence" value="ECO:0007669"/>
    <property type="project" value="InterPro"/>
</dbReference>
<dbReference type="GO" id="GO:0015979">
    <property type="term" value="P:photosynthesis"/>
    <property type="evidence" value="ECO:0007669"/>
    <property type="project" value="InterPro"/>
</dbReference>
<dbReference type="PANTHER" id="PTHR31407:SF18">
    <property type="entry name" value="PSBP DOMAIN-CONTAINING PROTEIN 6, CHLOROPLASTIC"/>
    <property type="match status" value="1"/>
</dbReference>
<dbReference type="EMBL" id="JALJOU010000042">
    <property type="protein sequence ID" value="KAK9832104.1"/>
    <property type="molecule type" value="Genomic_DNA"/>
</dbReference>
<reference evidence="2 3" key="1">
    <citation type="journal article" date="2024" name="Nat. Commun.">
        <title>Phylogenomics reveals the evolutionary origins of lichenization in chlorophyte algae.</title>
        <authorList>
            <person name="Puginier C."/>
            <person name="Libourel C."/>
            <person name="Otte J."/>
            <person name="Skaloud P."/>
            <person name="Haon M."/>
            <person name="Grisel S."/>
            <person name="Petersen M."/>
            <person name="Berrin J.G."/>
            <person name="Delaux P.M."/>
            <person name="Dal Grande F."/>
            <person name="Keller J."/>
        </authorList>
    </citation>
    <scope>NUCLEOTIDE SEQUENCE [LARGE SCALE GENOMIC DNA]</scope>
    <source>
        <strain evidence="2 3">SAG 245.80</strain>
    </source>
</reference>
<protein>
    <recommendedName>
        <fullName evidence="1">PsbP C-terminal domain-containing protein</fullName>
    </recommendedName>
</protein>
<evidence type="ECO:0000313" key="3">
    <source>
        <dbReference type="Proteomes" id="UP001445335"/>
    </source>
</evidence>
<organism evidence="2 3">
    <name type="scientific">Elliptochloris bilobata</name>
    <dbReference type="NCBI Taxonomy" id="381761"/>
    <lineage>
        <taxon>Eukaryota</taxon>
        <taxon>Viridiplantae</taxon>
        <taxon>Chlorophyta</taxon>
        <taxon>core chlorophytes</taxon>
        <taxon>Trebouxiophyceae</taxon>
        <taxon>Trebouxiophyceae incertae sedis</taxon>
        <taxon>Elliptochloris clade</taxon>
        <taxon>Elliptochloris</taxon>
    </lineage>
</organism>
<dbReference type="InterPro" id="IPR006311">
    <property type="entry name" value="TAT_signal"/>
</dbReference>
<dbReference type="Pfam" id="PF01789">
    <property type="entry name" value="PsbP"/>
    <property type="match status" value="1"/>
</dbReference>
<sequence length="242" mass="26132">MTSSNAADTSCSRREALKGGALLAAALTLSTAAEPAHALPASKGALPDVGRYLPAAGVEDFVEFIPPKGKTPAIRAGNIDMSEPYRFAVPPTWREGKIANIQSGNFCLPRCDEPWTEALYENPAEGKLTLIVSPLRRLISKTNATIRDVGPPETVLGSVGAFITGTSPPDDEDVERKEVREVDGRTYYMYELHASDSIDKPHSVSTITTKGDLAFLFIASATDKQWARSAPKLRKVVETFRA</sequence>
<dbReference type="GO" id="GO:0019898">
    <property type="term" value="C:extrinsic component of membrane"/>
    <property type="evidence" value="ECO:0007669"/>
    <property type="project" value="InterPro"/>
</dbReference>
<name>A0AAW1REC9_9CHLO</name>
<dbReference type="Proteomes" id="UP001445335">
    <property type="component" value="Unassembled WGS sequence"/>
</dbReference>